<evidence type="ECO:0000313" key="2">
    <source>
        <dbReference type="Proteomes" id="UP000483035"/>
    </source>
</evidence>
<sequence>MTLPIPREDAFLVTVQLKDVPLHGLFLDERRIQTGFLPAGTANIYDLRTSPVADSISAFHHVSFYLPRIALREVTEREAIPDTDGFDHNPGVGVKDPVLHSLARAMLACFRKPDLANRLFVDHVTIAATAHAVKSYACRHPPAGPCAHALSPLEAKRAREQIANIWMAR</sequence>
<accession>A0A6L9UD95</accession>
<organism evidence="1 2">
    <name type="scientific">Rhizobium lusitanum</name>
    <dbReference type="NCBI Taxonomy" id="293958"/>
    <lineage>
        <taxon>Bacteria</taxon>
        <taxon>Pseudomonadati</taxon>
        <taxon>Pseudomonadota</taxon>
        <taxon>Alphaproteobacteria</taxon>
        <taxon>Hyphomicrobiales</taxon>
        <taxon>Rhizobiaceae</taxon>
        <taxon>Rhizobium/Agrobacterium group</taxon>
        <taxon>Rhizobium</taxon>
    </lineage>
</organism>
<proteinExistence type="predicted"/>
<protein>
    <submittedName>
        <fullName evidence="1">Uncharacterized protein</fullName>
    </submittedName>
</protein>
<dbReference type="Proteomes" id="UP000483035">
    <property type="component" value="Unassembled WGS sequence"/>
</dbReference>
<comment type="caution">
    <text evidence="1">The sequence shown here is derived from an EMBL/GenBank/DDBJ whole genome shotgun (WGS) entry which is preliminary data.</text>
</comment>
<gene>
    <name evidence="1" type="ORF">GR212_30570</name>
</gene>
<dbReference type="AlphaFoldDB" id="A0A6L9UD95"/>
<evidence type="ECO:0000313" key="1">
    <source>
        <dbReference type="EMBL" id="NEI73905.1"/>
    </source>
</evidence>
<dbReference type="EMBL" id="WUEY01000023">
    <property type="protein sequence ID" value="NEI73905.1"/>
    <property type="molecule type" value="Genomic_DNA"/>
</dbReference>
<reference evidence="1 2" key="1">
    <citation type="submission" date="2019-12" db="EMBL/GenBank/DDBJ databases">
        <title>Rhizobium genotypes associated with high levels of biological nitrogen fixation by grain legumes in a temperate-maritime cropping system.</title>
        <authorList>
            <person name="Maluk M."/>
            <person name="Francesc Ferrando Molina F."/>
            <person name="Lopez Del Egido L."/>
            <person name="Lafos M."/>
            <person name="Langarica-Fuentes A."/>
            <person name="Gebre Yohannes G."/>
            <person name="Young M.W."/>
            <person name="Martin P."/>
            <person name="Gantlett R."/>
            <person name="Kenicer G."/>
            <person name="Hawes C."/>
            <person name="Begg G.S."/>
            <person name="Quilliam R.S."/>
            <person name="Squire G.R."/>
            <person name="Poole P.S."/>
            <person name="Young P.W."/>
            <person name="Iannetta P.M."/>
            <person name="James E.K."/>
        </authorList>
    </citation>
    <scope>NUCLEOTIDE SEQUENCE [LARGE SCALE GENOMIC DNA]</scope>
    <source>
        <strain evidence="1 2">JHI1118</strain>
    </source>
</reference>
<dbReference type="RefSeq" id="WP_163992650.1">
    <property type="nucleotide sequence ID" value="NZ_WUEY01000023.1"/>
</dbReference>
<name>A0A6L9UD95_9HYPH</name>